<dbReference type="RefSeq" id="WP_301244501.1">
    <property type="nucleotide sequence ID" value="NZ_JAROCC010000011.1"/>
</dbReference>
<dbReference type="InterPro" id="IPR013249">
    <property type="entry name" value="RNA_pol_sigma70_r4_t2"/>
</dbReference>
<feature type="domain" description="RNA polymerase sigma-70 region 2" evidence="5">
    <location>
        <begin position="18"/>
        <end position="82"/>
    </location>
</feature>
<gene>
    <name evidence="7" type="ORF">P5G49_13285</name>
</gene>
<name>A0ABT8JWA9_9BACL</name>
<dbReference type="PANTHER" id="PTHR43133:SF60">
    <property type="entry name" value="RNA POLYMERASE SIGMA FACTOR SIGV"/>
    <property type="match status" value="1"/>
</dbReference>
<protein>
    <submittedName>
        <fullName evidence="7">Sigma-70 family RNA polymerase sigma factor</fullName>
    </submittedName>
</protein>
<dbReference type="Proteomes" id="UP001175097">
    <property type="component" value="Unassembled WGS sequence"/>
</dbReference>
<proteinExistence type="inferred from homology"/>
<dbReference type="EMBL" id="JAROCC010000011">
    <property type="protein sequence ID" value="MDN4608444.1"/>
    <property type="molecule type" value="Genomic_DNA"/>
</dbReference>
<dbReference type="InterPro" id="IPR013324">
    <property type="entry name" value="RNA_pol_sigma_r3/r4-like"/>
</dbReference>
<evidence type="ECO:0000313" key="7">
    <source>
        <dbReference type="EMBL" id="MDN4608444.1"/>
    </source>
</evidence>
<evidence type="ECO:0000259" key="6">
    <source>
        <dbReference type="Pfam" id="PF08281"/>
    </source>
</evidence>
<comment type="similarity">
    <text evidence="1">Belongs to the sigma-70 factor family. ECF subfamily.</text>
</comment>
<evidence type="ECO:0000256" key="4">
    <source>
        <dbReference type="ARBA" id="ARBA00023163"/>
    </source>
</evidence>
<dbReference type="NCBIfam" id="TIGR02937">
    <property type="entry name" value="sigma70-ECF"/>
    <property type="match status" value="1"/>
</dbReference>
<comment type="caution">
    <text evidence="7">The sequence shown here is derived from an EMBL/GenBank/DDBJ whole genome shotgun (WGS) entry which is preliminary data.</text>
</comment>
<dbReference type="InterPro" id="IPR014284">
    <property type="entry name" value="RNA_pol_sigma-70_dom"/>
</dbReference>
<dbReference type="InterPro" id="IPR039425">
    <property type="entry name" value="RNA_pol_sigma-70-like"/>
</dbReference>
<dbReference type="Pfam" id="PF04542">
    <property type="entry name" value="Sigma70_r2"/>
    <property type="match status" value="1"/>
</dbReference>
<dbReference type="PANTHER" id="PTHR43133">
    <property type="entry name" value="RNA POLYMERASE ECF-TYPE SIGMA FACTO"/>
    <property type="match status" value="1"/>
</dbReference>
<feature type="domain" description="RNA polymerase sigma factor 70 region 4 type 2" evidence="6">
    <location>
        <begin position="125"/>
        <end position="168"/>
    </location>
</feature>
<evidence type="ECO:0000259" key="5">
    <source>
        <dbReference type="Pfam" id="PF04542"/>
    </source>
</evidence>
<evidence type="ECO:0000313" key="8">
    <source>
        <dbReference type="Proteomes" id="UP001175097"/>
    </source>
</evidence>
<accession>A0ABT8JWA9</accession>
<dbReference type="SUPFAM" id="SSF88659">
    <property type="entry name" value="Sigma3 and sigma4 domains of RNA polymerase sigma factors"/>
    <property type="match status" value="1"/>
</dbReference>
<sequence>MGQLDWEEMGRDEQIEFLMDEYGEEIKRLVFTYVKDHSAAEDLTQEIFITIYLKLDSFAGKSSIKTWIYSIAINKCKDHLKSWHVRKMTVQENIKEFLKSNRRGPHDEVLEKFESEWIVNHVLKLAMPYREVILLYYYKHLSIKEVGEILAISESTVKVRLHRGREKLRKSLEQMERGEVNG</sequence>
<evidence type="ECO:0000256" key="1">
    <source>
        <dbReference type="ARBA" id="ARBA00010641"/>
    </source>
</evidence>
<dbReference type="CDD" id="cd06171">
    <property type="entry name" value="Sigma70_r4"/>
    <property type="match status" value="1"/>
</dbReference>
<keyword evidence="8" id="KW-1185">Reference proteome</keyword>
<evidence type="ECO:0000256" key="2">
    <source>
        <dbReference type="ARBA" id="ARBA00023015"/>
    </source>
</evidence>
<dbReference type="InterPro" id="IPR007627">
    <property type="entry name" value="RNA_pol_sigma70_r2"/>
</dbReference>
<dbReference type="InterPro" id="IPR013325">
    <property type="entry name" value="RNA_pol_sigma_r2"/>
</dbReference>
<evidence type="ECO:0000256" key="3">
    <source>
        <dbReference type="ARBA" id="ARBA00023082"/>
    </source>
</evidence>
<keyword evidence="4" id="KW-0804">Transcription</keyword>
<keyword evidence="3" id="KW-0731">Sigma factor</keyword>
<dbReference type="Pfam" id="PF08281">
    <property type="entry name" value="Sigma70_r4_2"/>
    <property type="match status" value="1"/>
</dbReference>
<keyword evidence="2" id="KW-0805">Transcription regulation</keyword>
<reference evidence="7" key="1">
    <citation type="submission" date="2023-03" db="EMBL/GenBank/DDBJ databases">
        <title>MT1 and MT2 Draft Genomes of Novel Species.</title>
        <authorList>
            <person name="Venkateswaran K."/>
        </authorList>
    </citation>
    <scope>NUCLEOTIDE SEQUENCE</scope>
    <source>
        <strain evidence="7">F6_3S_P_2</strain>
    </source>
</reference>
<dbReference type="InterPro" id="IPR036388">
    <property type="entry name" value="WH-like_DNA-bd_sf"/>
</dbReference>
<dbReference type="SUPFAM" id="SSF88946">
    <property type="entry name" value="Sigma2 domain of RNA polymerase sigma factors"/>
    <property type="match status" value="1"/>
</dbReference>
<dbReference type="Gene3D" id="1.10.1740.10">
    <property type="match status" value="1"/>
</dbReference>
<dbReference type="Gene3D" id="1.10.10.10">
    <property type="entry name" value="Winged helix-like DNA-binding domain superfamily/Winged helix DNA-binding domain"/>
    <property type="match status" value="1"/>
</dbReference>
<organism evidence="7 8">
    <name type="scientific">Sporosarcina highlanderae</name>
    <dbReference type="NCBI Taxonomy" id="3035916"/>
    <lineage>
        <taxon>Bacteria</taxon>
        <taxon>Bacillati</taxon>
        <taxon>Bacillota</taxon>
        <taxon>Bacilli</taxon>
        <taxon>Bacillales</taxon>
        <taxon>Caryophanaceae</taxon>
        <taxon>Sporosarcina</taxon>
    </lineage>
</organism>